<dbReference type="SUPFAM" id="SSF54427">
    <property type="entry name" value="NTF2-like"/>
    <property type="match status" value="2"/>
</dbReference>
<dbReference type="Gene3D" id="3.10.450.50">
    <property type="match status" value="2"/>
</dbReference>
<dbReference type="Pfam" id="PF12680">
    <property type="entry name" value="SnoaL_2"/>
    <property type="match status" value="1"/>
</dbReference>
<reference evidence="3 4" key="1">
    <citation type="submission" date="2015-11" db="EMBL/GenBank/DDBJ databases">
        <title>Complete Genome Sequence of Kocuria flava strain HO-9041.</title>
        <authorList>
            <person name="Zhou M."/>
            <person name="Dai J."/>
        </authorList>
    </citation>
    <scope>NUCLEOTIDE SEQUENCE [LARGE SCALE GENOMIC DNA]</scope>
    <source>
        <strain evidence="3 4">HO-9041</strain>
    </source>
</reference>
<dbReference type="KEGG" id="kfv:AS188_04130"/>
<evidence type="ECO:0000313" key="4">
    <source>
        <dbReference type="Proteomes" id="UP000057181"/>
    </source>
</evidence>
<dbReference type="InterPro" id="IPR032710">
    <property type="entry name" value="NTF2-like_dom_sf"/>
</dbReference>
<dbReference type="AlphaFoldDB" id="A0A0U3HUU6"/>
<dbReference type="Proteomes" id="UP000057181">
    <property type="component" value="Chromosome"/>
</dbReference>
<dbReference type="InterPro" id="IPR037401">
    <property type="entry name" value="SnoaL-like"/>
</dbReference>
<dbReference type="EMBL" id="CP013254">
    <property type="protein sequence ID" value="ALU39072.1"/>
    <property type="molecule type" value="Genomic_DNA"/>
</dbReference>
<organism evidence="3 4">
    <name type="scientific">Kocuria flava</name>
    <dbReference type="NCBI Taxonomy" id="446860"/>
    <lineage>
        <taxon>Bacteria</taxon>
        <taxon>Bacillati</taxon>
        <taxon>Actinomycetota</taxon>
        <taxon>Actinomycetes</taxon>
        <taxon>Micrococcales</taxon>
        <taxon>Micrococcaceae</taxon>
        <taxon>Kocuria</taxon>
    </lineage>
</organism>
<name>A0A0U3HUU6_9MICC</name>
<accession>A0A0U3HUU6</accession>
<proteinExistence type="predicted"/>
<feature type="region of interest" description="Disordered" evidence="1">
    <location>
        <begin position="1"/>
        <end position="29"/>
    </location>
</feature>
<protein>
    <recommendedName>
        <fullName evidence="2">SnoaL-like domain-containing protein</fullName>
    </recommendedName>
</protein>
<sequence>MVATPRGVPHRDGPADLSGRQRQGTAMDRKQIVITAGAELFGDRDPTAVDRHWAPGFRQHSALGPDGPDGLKAVVGQLPPDFRIDMLRMIQDGDMVATHSVYHGFGPDPMVAVDVFRLDGDRIAEHWDAFEPLPGGHEGAHRTGGPPEASDAERTAANKALVTEWVHERLLGADQDALEELGRGHYYVEHRPDRRLTRRTLRRVLGEGDLVLTLTEADLEPGDGAPGAPVPAGCYDLWRVAEDRIVEHWEVVQPVPERMPHGNGFF</sequence>
<feature type="region of interest" description="Disordered" evidence="1">
    <location>
        <begin position="131"/>
        <end position="151"/>
    </location>
</feature>
<evidence type="ECO:0000313" key="3">
    <source>
        <dbReference type="EMBL" id="ALU39072.1"/>
    </source>
</evidence>
<feature type="domain" description="SnoaL-like" evidence="2">
    <location>
        <begin position="39"/>
        <end position="126"/>
    </location>
</feature>
<gene>
    <name evidence="3" type="ORF">AS188_04130</name>
</gene>
<evidence type="ECO:0000259" key="2">
    <source>
        <dbReference type="Pfam" id="PF12680"/>
    </source>
</evidence>
<evidence type="ECO:0000256" key="1">
    <source>
        <dbReference type="SAM" id="MobiDB-lite"/>
    </source>
</evidence>